<feature type="active site" description="Acyl-thioester intermediate" evidence="5">
    <location>
        <position position="176"/>
    </location>
</feature>
<evidence type="ECO:0000256" key="3">
    <source>
        <dbReference type="ARBA" id="ARBA00023315"/>
    </source>
</evidence>
<feature type="binding site" evidence="5">
    <location>
        <begin position="78"/>
        <end position="85"/>
    </location>
    <ligand>
        <name>substrate</name>
    </ligand>
</feature>
<dbReference type="InterPro" id="IPR000544">
    <property type="entry name" value="Octanoyltransferase"/>
</dbReference>
<dbReference type="GO" id="GO:0033819">
    <property type="term" value="F:lipoyl(octanoyl) transferase activity"/>
    <property type="evidence" value="ECO:0007669"/>
    <property type="project" value="UniProtKB-EC"/>
</dbReference>
<dbReference type="Proteomes" id="UP001523550">
    <property type="component" value="Unassembled WGS sequence"/>
</dbReference>
<comment type="subcellular location">
    <subcellularLocation>
        <location evidence="5">Cytoplasm</location>
    </subcellularLocation>
</comment>
<comment type="caution">
    <text evidence="8">The sequence shown here is derived from an EMBL/GenBank/DDBJ whole genome shotgun (WGS) entry which is preliminary data.</text>
</comment>
<sequence length="216" mass="23825">MATPSHQLPLPPPEFSDLGRRDFDPVWAEMKTWTLSRDGSEPDRIWRVEHPPVFTLGLAGKHEHVLAPGDIPVIDIDRGGQVTYHGPGQLIVYPLINLRRLKLGIRALVEALEHAVVDTLADYGIPAANRPDAPGVYVEGRKIAALGLRVRNGCTYHGLAFNVNMDLSPFNRINPCGYAGMEVTQVSEQGGPSDPDVVWQDLQPHLIHRLGYPSPK</sequence>
<dbReference type="PANTHER" id="PTHR10993">
    <property type="entry name" value="OCTANOYLTRANSFERASE"/>
    <property type="match status" value="1"/>
</dbReference>
<organism evidence="8 9">
    <name type="scientific">Natronospira proteinivora</name>
    <dbReference type="NCBI Taxonomy" id="1807133"/>
    <lineage>
        <taxon>Bacteria</taxon>
        <taxon>Pseudomonadati</taxon>
        <taxon>Pseudomonadota</taxon>
        <taxon>Gammaproteobacteria</taxon>
        <taxon>Natronospirales</taxon>
        <taxon>Natronospiraceae</taxon>
        <taxon>Natronospira</taxon>
    </lineage>
</organism>
<comment type="similarity">
    <text evidence="5 6">Belongs to the LipB family.</text>
</comment>
<dbReference type="CDD" id="cd16444">
    <property type="entry name" value="LipB"/>
    <property type="match status" value="1"/>
</dbReference>
<dbReference type="SUPFAM" id="SSF55681">
    <property type="entry name" value="Class II aaRS and biotin synthetases"/>
    <property type="match status" value="1"/>
</dbReference>
<evidence type="ECO:0000256" key="2">
    <source>
        <dbReference type="ARBA" id="ARBA00022679"/>
    </source>
</evidence>
<keyword evidence="2 5" id="KW-0808">Transferase</keyword>
<dbReference type="EC" id="2.3.1.181" evidence="5 6"/>
<dbReference type="InterPro" id="IPR020605">
    <property type="entry name" value="Octanoyltransferase_CS"/>
</dbReference>
<reference evidence="8 9" key="1">
    <citation type="submission" date="2022-03" db="EMBL/GenBank/DDBJ databases">
        <title>Genomic Encyclopedia of Type Strains, Phase III (KMG-III): the genomes of soil and plant-associated and newly described type strains.</title>
        <authorList>
            <person name="Whitman W."/>
        </authorList>
    </citation>
    <scope>NUCLEOTIDE SEQUENCE [LARGE SCALE GENOMIC DNA]</scope>
    <source>
        <strain evidence="8 9">BSker1</strain>
    </source>
</reference>
<feature type="domain" description="BPL/LPL catalytic" evidence="7">
    <location>
        <begin position="39"/>
        <end position="214"/>
    </location>
</feature>
<feature type="binding site" evidence="5">
    <location>
        <begin position="158"/>
        <end position="160"/>
    </location>
    <ligand>
        <name>substrate</name>
    </ligand>
</feature>
<comment type="catalytic activity">
    <reaction evidence="5 6">
        <text>octanoyl-[ACP] + L-lysyl-[protein] = N(6)-octanoyl-L-lysyl-[protein] + holo-[ACP] + H(+)</text>
        <dbReference type="Rhea" id="RHEA:17665"/>
        <dbReference type="Rhea" id="RHEA-COMP:9636"/>
        <dbReference type="Rhea" id="RHEA-COMP:9685"/>
        <dbReference type="Rhea" id="RHEA-COMP:9752"/>
        <dbReference type="Rhea" id="RHEA-COMP:9928"/>
        <dbReference type="ChEBI" id="CHEBI:15378"/>
        <dbReference type="ChEBI" id="CHEBI:29969"/>
        <dbReference type="ChEBI" id="CHEBI:64479"/>
        <dbReference type="ChEBI" id="CHEBI:78463"/>
        <dbReference type="ChEBI" id="CHEBI:78809"/>
        <dbReference type="EC" id="2.3.1.181"/>
    </reaction>
</comment>
<feature type="site" description="Lowers pKa of active site Cys" evidence="5">
    <location>
        <position position="142"/>
    </location>
</feature>
<keyword evidence="5" id="KW-0963">Cytoplasm</keyword>
<comment type="function">
    <text evidence="4 5 6">Catalyzes the transfer of endogenously produced octanoic acid from octanoyl-acyl-carrier-protein onto the lipoyl domains of lipoate-dependent enzymes. Lipoyl-ACP can also act as a substrate although octanoyl-ACP is likely to be the physiological substrate.</text>
</comment>
<protein>
    <recommendedName>
        <fullName evidence="5 6">Octanoyltransferase</fullName>
        <ecNumber evidence="5 6">2.3.1.181</ecNumber>
    </recommendedName>
    <alternativeName>
        <fullName evidence="5">Lipoate-protein ligase B</fullName>
    </alternativeName>
    <alternativeName>
        <fullName evidence="5">Lipoyl/octanoyl transferase</fullName>
    </alternativeName>
    <alternativeName>
        <fullName evidence="5">Octanoyl-[acyl-carrier-protein]-protein N-octanoyltransferase</fullName>
    </alternativeName>
</protein>
<dbReference type="NCBIfam" id="NF010922">
    <property type="entry name" value="PRK14342.1"/>
    <property type="match status" value="1"/>
</dbReference>
<dbReference type="PIRSF" id="PIRSF016262">
    <property type="entry name" value="LPLase"/>
    <property type="match status" value="1"/>
</dbReference>
<dbReference type="Pfam" id="PF21948">
    <property type="entry name" value="LplA-B_cat"/>
    <property type="match status" value="1"/>
</dbReference>
<proteinExistence type="inferred from homology"/>
<dbReference type="NCBIfam" id="TIGR00214">
    <property type="entry name" value="lipB"/>
    <property type="match status" value="1"/>
</dbReference>
<accession>A0ABT1G7W0</accession>
<evidence type="ECO:0000256" key="6">
    <source>
        <dbReference type="PIRNR" id="PIRNR016262"/>
    </source>
</evidence>
<dbReference type="Gene3D" id="3.30.930.10">
    <property type="entry name" value="Bira Bifunctional Protein, Domain 2"/>
    <property type="match status" value="1"/>
</dbReference>
<evidence type="ECO:0000259" key="7">
    <source>
        <dbReference type="PROSITE" id="PS51733"/>
    </source>
</evidence>
<dbReference type="RefSeq" id="WP_253447226.1">
    <property type="nucleotide sequence ID" value="NZ_JALJYF010000001.1"/>
</dbReference>
<evidence type="ECO:0000256" key="5">
    <source>
        <dbReference type="HAMAP-Rule" id="MF_00013"/>
    </source>
</evidence>
<comment type="pathway">
    <text evidence="1 5 6">Protein modification; protein lipoylation via endogenous pathway; protein N(6)-(lipoyl)lysine from octanoyl-[acyl-carrier-protein]: step 1/2.</text>
</comment>
<keyword evidence="3 5" id="KW-0012">Acyltransferase</keyword>
<evidence type="ECO:0000256" key="1">
    <source>
        <dbReference type="ARBA" id="ARBA00004821"/>
    </source>
</evidence>
<evidence type="ECO:0000313" key="9">
    <source>
        <dbReference type="Proteomes" id="UP001523550"/>
    </source>
</evidence>
<evidence type="ECO:0000313" key="8">
    <source>
        <dbReference type="EMBL" id="MCP1727385.1"/>
    </source>
</evidence>
<dbReference type="InterPro" id="IPR004143">
    <property type="entry name" value="BPL_LPL_catalytic"/>
</dbReference>
<dbReference type="EMBL" id="JALJYF010000001">
    <property type="protein sequence ID" value="MCP1727385.1"/>
    <property type="molecule type" value="Genomic_DNA"/>
</dbReference>
<dbReference type="InterPro" id="IPR045864">
    <property type="entry name" value="aa-tRNA-synth_II/BPL/LPL"/>
</dbReference>
<keyword evidence="9" id="KW-1185">Reference proteome</keyword>
<name>A0ABT1G7W0_9GAMM</name>
<feature type="binding site" evidence="5">
    <location>
        <begin position="145"/>
        <end position="147"/>
    </location>
    <ligand>
        <name>substrate</name>
    </ligand>
</feature>
<comment type="miscellaneous">
    <text evidence="5">In the reaction, the free carboxyl group of octanoic acid is attached via an amide linkage to the epsilon-amino group of a specific lysine residue of lipoyl domains of lipoate-dependent enzymes.</text>
</comment>
<dbReference type="HAMAP" id="MF_00013">
    <property type="entry name" value="LipB"/>
    <property type="match status" value="1"/>
</dbReference>
<gene>
    <name evidence="5" type="primary">lipB</name>
    <name evidence="8" type="ORF">J2T60_001350</name>
</gene>
<dbReference type="PROSITE" id="PS51733">
    <property type="entry name" value="BPL_LPL_CATALYTIC"/>
    <property type="match status" value="1"/>
</dbReference>
<dbReference type="PROSITE" id="PS01313">
    <property type="entry name" value="LIPB"/>
    <property type="match status" value="1"/>
</dbReference>
<dbReference type="PANTHER" id="PTHR10993:SF7">
    <property type="entry name" value="LIPOYLTRANSFERASE 2, MITOCHONDRIAL-RELATED"/>
    <property type="match status" value="1"/>
</dbReference>
<evidence type="ECO:0000256" key="4">
    <source>
        <dbReference type="ARBA" id="ARBA00024732"/>
    </source>
</evidence>